<dbReference type="GO" id="GO:0015109">
    <property type="term" value="F:chromate transmembrane transporter activity"/>
    <property type="evidence" value="ECO:0007669"/>
    <property type="project" value="InterPro"/>
</dbReference>
<accession>A0AAE3A5Z5</accession>
<dbReference type="InterPro" id="IPR052518">
    <property type="entry name" value="CHR_Transporter"/>
</dbReference>
<comment type="subcellular location">
    <subcellularLocation>
        <location evidence="1">Cell membrane</location>
        <topology evidence="1">Multi-pass membrane protein</topology>
    </subcellularLocation>
</comment>
<evidence type="ECO:0000256" key="1">
    <source>
        <dbReference type="ARBA" id="ARBA00004651"/>
    </source>
</evidence>
<feature type="transmembrane region" description="Helical" evidence="7">
    <location>
        <begin position="108"/>
        <end position="130"/>
    </location>
</feature>
<evidence type="ECO:0000256" key="5">
    <source>
        <dbReference type="ARBA" id="ARBA00022989"/>
    </source>
</evidence>
<dbReference type="PANTHER" id="PTHR43663">
    <property type="entry name" value="CHROMATE TRANSPORT PROTEIN-RELATED"/>
    <property type="match status" value="1"/>
</dbReference>
<evidence type="ECO:0000256" key="7">
    <source>
        <dbReference type="SAM" id="Phobius"/>
    </source>
</evidence>
<dbReference type="AlphaFoldDB" id="A0AAE3A5Z5"/>
<dbReference type="InterPro" id="IPR003370">
    <property type="entry name" value="Chromate_transpt"/>
</dbReference>
<dbReference type="Proteomes" id="UP001198220">
    <property type="component" value="Unassembled WGS sequence"/>
</dbReference>
<dbReference type="PANTHER" id="PTHR43663:SF1">
    <property type="entry name" value="CHROMATE TRANSPORTER"/>
    <property type="match status" value="1"/>
</dbReference>
<evidence type="ECO:0000256" key="4">
    <source>
        <dbReference type="ARBA" id="ARBA00022692"/>
    </source>
</evidence>
<keyword evidence="3" id="KW-1003">Cell membrane</keyword>
<protein>
    <submittedName>
        <fullName evidence="8">Chromate transporter</fullName>
    </submittedName>
</protein>
<dbReference type="EMBL" id="JAJEPS010000001">
    <property type="protein sequence ID" value="MCC2124873.1"/>
    <property type="molecule type" value="Genomic_DNA"/>
</dbReference>
<feature type="transmembrane region" description="Helical" evidence="7">
    <location>
        <begin position="136"/>
        <end position="154"/>
    </location>
</feature>
<dbReference type="RefSeq" id="WP_118768919.1">
    <property type="nucleotide sequence ID" value="NZ_JAJEPS010000001.1"/>
</dbReference>
<gene>
    <name evidence="8" type="ORF">LKD36_01620</name>
</gene>
<dbReference type="GO" id="GO:0005886">
    <property type="term" value="C:plasma membrane"/>
    <property type="evidence" value="ECO:0007669"/>
    <property type="project" value="UniProtKB-SubCell"/>
</dbReference>
<comment type="caution">
    <text evidence="8">The sequence shown here is derived from an EMBL/GenBank/DDBJ whole genome shotgun (WGS) entry which is preliminary data.</text>
</comment>
<sequence length="176" mass="18789">MVLLELFISFLKIGFTSFGGVSMVPLINSEMLSHGWMNAQEVSDIVAIAEMTPGPLGMNSSTFAGIRVAGIPGAIIAMLGILFPTLTIGFAAVVFFQKFRKSSIMKKMLYGIRPAGIGLVFATMFTLGLSNYMPDGAFDPVSIIIGVLIALLIWKKDTSVPKTIAIAAVMGLLLVR</sequence>
<evidence type="ECO:0000256" key="2">
    <source>
        <dbReference type="ARBA" id="ARBA00005262"/>
    </source>
</evidence>
<evidence type="ECO:0000256" key="3">
    <source>
        <dbReference type="ARBA" id="ARBA00022475"/>
    </source>
</evidence>
<organism evidence="8 9">
    <name type="scientific">Hominiventricola filiformis</name>
    <dbReference type="NCBI Taxonomy" id="2885352"/>
    <lineage>
        <taxon>Bacteria</taxon>
        <taxon>Bacillati</taxon>
        <taxon>Bacillota</taxon>
        <taxon>Clostridia</taxon>
        <taxon>Lachnospirales</taxon>
        <taxon>Lachnospiraceae</taxon>
        <taxon>Hominiventricola</taxon>
    </lineage>
</organism>
<feature type="transmembrane region" description="Helical" evidence="7">
    <location>
        <begin position="7"/>
        <end position="27"/>
    </location>
</feature>
<evidence type="ECO:0000313" key="8">
    <source>
        <dbReference type="EMBL" id="MCC2124873.1"/>
    </source>
</evidence>
<keyword evidence="9" id="KW-1185">Reference proteome</keyword>
<keyword evidence="5 7" id="KW-1133">Transmembrane helix</keyword>
<dbReference type="Pfam" id="PF02417">
    <property type="entry name" value="Chromate_transp"/>
    <property type="match status" value="1"/>
</dbReference>
<name>A0AAE3A5Z5_9FIRM</name>
<comment type="similarity">
    <text evidence="2">Belongs to the chromate ion transporter (CHR) (TC 2.A.51) family.</text>
</comment>
<evidence type="ECO:0000256" key="6">
    <source>
        <dbReference type="ARBA" id="ARBA00023136"/>
    </source>
</evidence>
<proteinExistence type="inferred from homology"/>
<keyword evidence="4 7" id="KW-0812">Transmembrane</keyword>
<evidence type="ECO:0000313" key="9">
    <source>
        <dbReference type="Proteomes" id="UP001198220"/>
    </source>
</evidence>
<keyword evidence="6 7" id="KW-0472">Membrane</keyword>
<reference evidence="8 9" key="1">
    <citation type="submission" date="2021-10" db="EMBL/GenBank/DDBJ databases">
        <title>Anaerobic single-cell dispensing facilitates the cultivation of human gut bacteria.</title>
        <authorList>
            <person name="Afrizal A."/>
        </authorList>
    </citation>
    <scope>NUCLEOTIDE SEQUENCE [LARGE SCALE GENOMIC DNA]</scope>
    <source>
        <strain evidence="8 9">CLA-AA-H276</strain>
    </source>
</reference>
<feature type="transmembrane region" description="Helical" evidence="7">
    <location>
        <begin position="71"/>
        <end position="96"/>
    </location>
</feature>